<evidence type="ECO:0000313" key="1">
    <source>
        <dbReference type="EMBL" id="TGO85302.1"/>
    </source>
</evidence>
<reference evidence="1 2" key="1">
    <citation type="submission" date="2017-12" db="EMBL/GenBank/DDBJ databases">
        <title>Comparative genomics of Botrytis spp.</title>
        <authorList>
            <person name="Valero-Jimenez C.A."/>
            <person name="Tapia P."/>
            <person name="Veloso J."/>
            <person name="Silva-Moreno E."/>
            <person name="Staats M."/>
            <person name="Valdes J.H."/>
            <person name="Van Kan J.A.L."/>
        </authorList>
    </citation>
    <scope>NUCLEOTIDE SEQUENCE [LARGE SCALE GENOMIC DNA]</scope>
    <source>
        <strain evidence="1 2">MUCL3349</strain>
    </source>
</reference>
<name>A0A4Z1KLY8_9HELO</name>
<comment type="caution">
    <text evidence="1">The sequence shown here is derived from an EMBL/GenBank/DDBJ whole genome shotgun (WGS) entry which is preliminary data.</text>
</comment>
<dbReference type="OrthoDB" id="3932667at2759"/>
<gene>
    <name evidence="1" type="ORF">BPOR_0410g00030</name>
</gene>
<dbReference type="EMBL" id="PQXO01000409">
    <property type="protein sequence ID" value="TGO85302.1"/>
    <property type="molecule type" value="Genomic_DNA"/>
</dbReference>
<dbReference type="AlphaFoldDB" id="A0A4Z1KLY8"/>
<protein>
    <submittedName>
        <fullName evidence="1">Uncharacterized protein</fullName>
    </submittedName>
</protein>
<evidence type="ECO:0000313" key="2">
    <source>
        <dbReference type="Proteomes" id="UP000297280"/>
    </source>
</evidence>
<sequence length="124" mass="13953">MPEIEAKFLDPQKIYKSRMRLMKDLGEAIIRCEGVETYLASRLFLTLAVEELHPHPKESDQIALQSIITPFLRNYIASLLLVNSIDSQTHNPKLGLAKISRGDCINPPVAFIAVYWVLGISCSK</sequence>
<keyword evidence="2" id="KW-1185">Reference proteome</keyword>
<dbReference type="Proteomes" id="UP000297280">
    <property type="component" value="Unassembled WGS sequence"/>
</dbReference>
<proteinExistence type="predicted"/>
<accession>A0A4Z1KLY8</accession>
<organism evidence="1 2">
    <name type="scientific">Botrytis porri</name>
    <dbReference type="NCBI Taxonomy" id="87229"/>
    <lineage>
        <taxon>Eukaryota</taxon>
        <taxon>Fungi</taxon>
        <taxon>Dikarya</taxon>
        <taxon>Ascomycota</taxon>
        <taxon>Pezizomycotina</taxon>
        <taxon>Leotiomycetes</taxon>
        <taxon>Helotiales</taxon>
        <taxon>Sclerotiniaceae</taxon>
        <taxon>Botrytis</taxon>
    </lineage>
</organism>